<dbReference type="Pfam" id="PF07435">
    <property type="entry name" value="YycH"/>
    <property type="match status" value="1"/>
</dbReference>
<dbReference type="AlphaFoldDB" id="F2F356"/>
<dbReference type="PATRIC" id="fig|1002809.3.peg.135"/>
<dbReference type="eggNOG" id="COG4863">
    <property type="taxonomic scope" value="Bacteria"/>
</dbReference>
<dbReference type="EMBL" id="AP012157">
    <property type="protein sequence ID" value="BAK14559.1"/>
    <property type="molecule type" value="Genomic_DNA"/>
</dbReference>
<dbReference type="Proteomes" id="UP000006691">
    <property type="component" value="Chromosome"/>
</dbReference>
<keyword evidence="4" id="KW-1185">Reference proteome</keyword>
<gene>
    <name evidence="3" type="ordered locus">SSIL_0136</name>
</gene>
<keyword evidence="1" id="KW-0472">Membrane</keyword>
<dbReference type="HOGENOM" id="CLU_037125_2_0_9"/>
<evidence type="ECO:0000256" key="1">
    <source>
        <dbReference type="SAM" id="Phobius"/>
    </source>
</evidence>
<evidence type="ECO:0000259" key="2">
    <source>
        <dbReference type="Pfam" id="PF07435"/>
    </source>
</evidence>
<feature type="transmembrane region" description="Helical" evidence="1">
    <location>
        <begin position="9"/>
        <end position="29"/>
    </location>
</feature>
<dbReference type="KEGG" id="siv:SSIL_0136"/>
<dbReference type="Gene3D" id="3.10.450.310">
    <property type="match status" value="1"/>
</dbReference>
<dbReference type="CDD" id="cd15787">
    <property type="entry name" value="YycH_N"/>
    <property type="match status" value="1"/>
</dbReference>
<dbReference type="RefSeq" id="WP_014822363.1">
    <property type="nucleotide sequence ID" value="NC_018065.1"/>
</dbReference>
<keyword evidence="1" id="KW-1133">Transmembrane helix</keyword>
<protein>
    <recommendedName>
        <fullName evidence="2">Regulatory protein YycH domain-containing protein</fullName>
    </recommendedName>
</protein>
<accession>F2F356</accession>
<reference evidence="3 4" key="2">
    <citation type="journal article" date="2012" name="J. Biosci. Bioeng.">
        <title>Complete genome sequence and characterization of the N-acylhomoserine lactone-degrading gene of the potato leaf-associated Solibacillus silvestris.</title>
        <authorList>
            <person name="Morohoshi T."/>
            <person name="Tominaga Y."/>
            <person name="Someya N."/>
            <person name="Ikeda T."/>
        </authorList>
    </citation>
    <scope>NUCLEOTIDE SEQUENCE [LARGE SCALE GENOMIC DNA]</scope>
    <source>
        <strain evidence="3 4">StLB046</strain>
    </source>
</reference>
<dbReference type="Gene3D" id="3.30.310.160">
    <property type="entry name" value="YycH protein, domain 2"/>
    <property type="match status" value="1"/>
</dbReference>
<evidence type="ECO:0000313" key="4">
    <source>
        <dbReference type="Proteomes" id="UP000006691"/>
    </source>
</evidence>
<evidence type="ECO:0000313" key="3">
    <source>
        <dbReference type="EMBL" id="BAK14559.1"/>
    </source>
</evidence>
<sequence length="444" mass="52316">MKYVEQIKSLLLAFLVLLSIVFTLLIWNYKPEYETIKETQIEEVLVGKPKDLQEVIKPYRLLYRQNEQFYGTVSSTPLKELYSHLRSWQVYEMDVINSDLSDSKMNEMLRKNNRITMFFKEEIPLRVFSNILSFNDNEIPDVSFTRLIVDWSNVENSDQLQLLFLNTEKRLLYRAYASVPDKDYFMEKVIEPANDYSQYVEVERDALRSLYVAKDPIQSARYRYLTEEIKPDLFKKILFTDLKIVQRNIESSQSERFTDGTSLMTVDSQNRIINYVYPTAESIAPIPSTRLFIDSYNFINDHGGFTMDYRLSSMDIDRHITEYQLFVQGLPVYSNVTATRLVTTWGENRIFRYRRPYYSMGTNIEKVQRDLESGEQIVELLRTNDNKLFNETEEIVVGYELTLEESEQDTDLVLVLEPKWFAVTNNVWTRLSPEEIGGDEVGLE</sequence>
<dbReference type="InterPro" id="IPR042274">
    <property type="entry name" value="YycH/YycI_2"/>
</dbReference>
<dbReference type="STRING" id="1002809.SSIL_0136"/>
<reference evidence="4" key="1">
    <citation type="submission" date="2011-04" db="EMBL/GenBank/DDBJ databases">
        <title>Genome sequence of Solibacillus silvestris StLB046.</title>
        <authorList>
            <person name="Morohoshi T."/>
            <person name="Someya N."/>
            <person name="Ikeda T."/>
        </authorList>
    </citation>
    <scope>NUCLEOTIDE SEQUENCE [LARGE SCALE GENOMIC DNA]</scope>
    <source>
        <strain evidence="4">StLB046</strain>
    </source>
</reference>
<name>F2F356_SOLSS</name>
<keyword evidence="1" id="KW-0812">Transmembrane</keyword>
<feature type="domain" description="Regulatory protein YycH" evidence="2">
    <location>
        <begin position="5"/>
        <end position="430"/>
    </location>
</feature>
<proteinExistence type="predicted"/>
<organism evidence="3 4">
    <name type="scientific">Solibacillus silvestris (strain StLB046)</name>
    <name type="common">Bacillus silvestris</name>
    <dbReference type="NCBI Taxonomy" id="1002809"/>
    <lineage>
        <taxon>Bacteria</taxon>
        <taxon>Bacillati</taxon>
        <taxon>Bacillota</taxon>
        <taxon>Bacilli</taxon>
        <taxon>Bacillales</taxon>
        <taxon>Caryophanaceae</taxon>
        <taxon>Solibacillus</taxon>
    </lineage>
</organism>
<dbReference type="InterPro" id="IPR009996">
    <property type="entry name" value="YycH"/>
</dbReference>